<dbReference type="InterPro" id="IPR003593">
    <property type="entry name" value="AAA+_ATPase"/>
</dbReference>
<dbReference type="EMBL" id="JAVXZY010000003">
    <property type="protein sequence ID" value="MDT8999729.1"/>
    <property type="molecule type" value="Genomic_DNA"/>
</dbReference>
<dbReference type="Proteomes" id="UP001246372">
    <property type="component" value="Unassembled WGS sequence"/>
</dbReference>
<name>A0ABU3PAX0_9BURK</name>
<dbReference type="Pfam" id="PF13401">
    <property type="entry name" value="AAA_22"/>
    <property type="match status" value="1"/>
</dbReference>
<dbReference type="Gene3D" id="3.40.50.300">
    <property type="entry name" value="P-loop containing nucleotide triphosphate hydrolases"/>
    <property type="match status" value="1"/>
</dbReference>
<reference evidence="3" key="1">
    <citation type="submission" date="2023-09" db="EMBL/GenBank/DDBJ databases">
        <title>Paucibacter sp. APW11 Genome sequencing and assembly.</title>
        <authorList>
            <person name="Kim I."/>
        </authorList>
    </citation>
    <scope>NUCLEOTIDE SEQUENCE</scope>
    <source>
        <strain evidence="3">APW11</strain>
    </source>
</reference>
<dbReference type="SUPFAM" id="SSF47090">
    <property type="entry name" value="PGBD-like"/>
    <property type="match status" value="1"/>
</dbReference>
<dbReference type="SMART" id="SM00382">
    <property type="entry name" value="AAA"/>
    <property type="match status" value="1"/>
</dbReference>
<dbReference type="InterPro" id="IPR036365">
    <property type="entry name" value="PGBD-like_sf"/>
</dbReference>
<gene>
    <name evidence="3" type="ORF">RQP53_10665</name>
</gene>
<feature type="domain" description="AAA+ ATPase" evidence="2">
    <location>
        <begin position="42"/>
        <end position="193"/>
    </location>
</feature>
<sequence>MYAKFFGLQQEPFAIAPDPRYLFMSERHRDALAHLRYGLGGGGGFVLLSGEIGAGKTTVCRRFLAEMPAHCRVAYIFNPRLSATELLISVCEEFGIAHEPLPPGSPSVKPLIDALNAFLLRSHAQGQNNVLIIDEAQQLSAEVLEQLRLLTNLETSERKLLQIILIGQPELREMLARPQLEPLAQRVIARFHLQAMSAEETADYVRHRLAVAGHAGPALFDAAALRLVHRLSRGVPRRVNLLCDRALLGAYAQGLNRVDVRTLKQAAAEVFGEPIEVQSVKTAQATPAVPAKAARRWAWWLGGSALLLSAAAAGAWLAPLLPSGAMRAALRPALAAASAASAIPAASAPAVSVAAVPAEKPKPAKPAAPTEAQRLEAAIAAATPDEASAWRMLAQQWQLAPVEGDAPCEALRGQQLFCLKTEGGLALLRLLDRPAWLTLIDAEGRRQPALLLGLDGQQARVQTLGQPAETLSLTALAQRWRGEFATLWRAPPGYQARQLNAPTQAWLQERFAQLDGRAPTQLALRVASFQRSLGLRADGLAGPITLMQLNRAAGVAEPRLPLLPAASAASAPPAATTATPVTPVTPATTAH</sequence>
<evidence type="ECO:0000313" key="3">
    <source>
        <dbReference type="EMBL" id="MDT8999729.1"/>
    </source>
</evidence>
<dbReference type="InterPro" id="IPR049945">
    <property type="entry name" value="AAA_22"/>
</dbReference>
<keyword evidence="4" id="KW-1185">Reference proteome</keyword>
<evidence type="ECO:0000259" key="2">
    <source>
        <dbReference type="SMART" id="SM00382"/>
    </source>
</evidence>
<feature type="region of interest" description="Disordered" evidence="1">
    <location>
        <begin position="569"/>
        <end position="591"/>
    </location>
</feature>
<accession>A0ABU3PAX0</accession>
<dbReference type="PANTHER" id="PTHR35894:SF1">
    <property type="entry name" value="PHOSPHORIBULOKINASE _ URIDINE KINASE FAMILY"/>
    <property type="match status" value="1"/>
</dbReference>
<dbReference type="InterPro" id="IPR052026">
    <property type="entry name" value="ExeA_AAA_ATPase_DNA-bind"/>
</dbReference>
<dbReference type="Gene3D" id="3.90.70.10">
    <property type="entry name" value="Cysteine proteinases"/>
    <property type="match status" value="1"/>
</dbReference>
<dbReference type="InterPro" id="IPR027417">
    <property type="entry name" value="P-loop_NTPase"/>
</dbReference>
<dbReference type="SUPFAM" id="SSF52540">
    <property type="entry name" value="P-loop containing nucleoside triphosphate hydrolases"/>
    <property type="match status" value="1"/>
</dbReference>
<protein>
    <submittedName>
        <fullName evidence="3">AAA family ATPase</fullName>
    </submittedName>
</protein>
<comment type="caution">
    <text evidence="3">The sequence shown here is derived from an EMBL/GenBank/DDBJ whole genome shotgun (WGS) entry which is preliminary data.</text>
</comment>
<dbReference type="PANTHER" id="PTHR35894">
    <property type="entry name" value="GENERAL SECRETION PATHWAY PROTEIN A-RELATED"/>
    <property type="match status" value="1"/>
</dbReference>
<dbReference type="RefSeq" id="WP_315650286.1">
    <property type="nucleotide sequence ID" value="NZ_JAVXZY010000003.1"/>
</dbReference>
<proteinExistence type="predicted"/>
<evidence type="ECO:0000313" key="4">
    <source>
        <dbReference type="Proteomes" id="UP001246372"/>
    </source>
</evidence>
<evidence type="ECO:0000256" key="1">
    <source>
        <dbReference type="SAM" id="MobiDB-lite"/>
    </source>
</evidence>
<organism evidence="3 4">
    <name type="scientific">Roseateles aquae</name>
    <dbReference type="NCBI Taxonomy" id="3077235"/>
    <lineage>
        <taxon>Bacteria</taxon>
        <taxon>Pseudomonadati</taxon>
        <taxon>Pseudomonadota</taxon>
        <taxon>Betaproteobacteria</taxon>
        <taxon>Burkholderiales</taxon>
        <taxon>Sphaerotilaceae</taxon>
        <taxon>Roseateles</taxon>
    </lineage>
</organism>